<evidence type="ECO:0000313" key="2">
    <source>
        <dbReference type="EMBL" id="KKN36372.1"/>
    </source>
</evidence>
<evidence type="ECO:0000256" key="1">
    <source>
        <dbReference type="SAM" id="MobiDB-lite"/>
    </source>
</evidence>
<reference evidence="2" key="1">
    <citation type="journal article" date="2015" name="Nature">
        <title>Complex archaea that bridge the gap between prokaryotes and eukaryotes.</title>
        <authorList>
            <person name="Spang A."/>
            <person name="Saw J.H."/>
            <person name="Jorgensen S.L."/>
            <person name="Zaremba-Niedzwiedzka K."/>
            <person name="Martijn J."/>
            <person name="Lind A.E."/>
            <person name="van Eijk R."/>
            <person name="Schleper C."/>
            <person name="Guy L."/>
            <person name="Ettema T.J."/>
        </authorList>
    </citation>
    <scope>NUCLEOTIDE SEQUENCE</scope>
</reference>
<comment type="caution">
    <text evidence="2">The sequence shown here is derived from an EMBL/GenBank/DDBJ whole genome shotgun (WGS) entry which is preliminary data.</text>
</comment>
<protein>
    <submittedName>
        <fullName evidence="2">Uncharacterized protein</fullName>
    </submittedName>
</protein>
<dbReference type="AlphaFoldDB" id="A0A0F9QHA2"/>
<name>A0A0F9QHA2_9ZZZZ</name>
<accession>A0A0F9QHA2</accession>
<gene>
    <name evidence="2" type="ORF">LCGC14_0774100</name>
</gene>
<feature type="region of interest" description="Disordered" evidence="1">
    <location>
        <begin position="1"/>
        <end position="22"/>
    </location>
</feature>
<feature type="compositionally biased region" description="Polar residues" evidence="1">
    <location>
        <begin position="1"/>
        <end position="14"/>
    </location>
</feature>
<dbReference type="EMBL" id="LAZR01001969">
    <property type="protein sequence ID" value="KKN36372.1"/>
    <property type="molecule type" value="Genomic_DNA"/>
</dbReference>
<organism evidence="2">
    <name type="scientific">marine sediment metagenome</name>
    <dbReference type="NCBI Taxonomy" id="412755"/>
    <lineage>
        <taxon>unclassified sequences</taxon>
        <taxon>metagenomes</taxon>
        <taxon>ecological metagenomes</taxon>
    </lineage>
</organism>
<proteinExistence type="predicted"/>
<sequence length="53" mass="5915">MPINNRSIQANPQGAMSDDKEDQLELAKKAIQKGLDHLARLAQLINSEKDDKL</sequence>